<dbReference type="EMBL" id="PGYQ01000016">
    <property type="protein sequence ID" value="PKL72114.1"/>
    <property type="molecule type" value="Genomic_DNA"/>
</dbReference>
<keyword evidence="1" id="KW-0472">Membrane</keyword>
<comment type="caution">
    <text evidence="2">The sequence shown here is derived from an EMBL/GenBank/DDBJ whole genome shotgun (WGS) entry which is preliminary data.</text>
</comment>
<proteinExistence type="predicted"/>
<evidence type="ECO:0000256" key="1">
    <source>
        <dbReference type="SAM" id="Phobius"/>
    </source>
</evidence>
<dbReference type="AlphaFoldDB" id="A0A2N1UMW4"/>
<evidence type="ECO:0000313" key="3">
    <source>
        <dbReference type="Proteomes" id="UP000233414"/>
    </source>
</evidence>
<feature type="transmembrane region" description="Helical" evidence="1">
    <location>
        <begin position="6"/>
        <end position="22"/>
    </location>
</feature>
<keyword evidence="1" id="KW-0812">Transmembrane</keyword>
<organism evidence="2 3">
    <name type="scientific">Candidatus Kuenenbacteria bacterium HGW-Kuenenbacteria-1</name>
    <dbReference type="NCBI Taxonomy" id="2013812"/>
    <lineage>
        <taxon>Bacteria</taxon>
        <taxon>Candidatus Kueneniibacteriota</taxon>
    </lineage>
</organism>
<name>A0A2N1UMW4_9BACT</name>
<gene>
    <name evidence="2" type="ORF">CVV26_02910</name>
</gene>
<sequence length="146" mass="17189">MNKKILITIIILSILLIGGYFMKNFLTNLFKQNYVVFPANYDISFLFGNNKRYTPTNTDIQKAIELLESFLKSKKEIQALLNYKVQFFGYLNEKEEKIIWANFFCSDYKNWKKDLVSVEDGGNCYFNIKINLNTQKVFDFNINGET</sequence>
<keyword evidence="1" id="KW-1133">Transmembrane helix</keyword>
<reference evidence="2 3" key="1">
    <citation type="journal article" date="2017" name="ISME J.">
        <title>Potential for microbial H2 and metal transformations associated with novel bacteria and archaea in deep terrestrial subsurface sediments.</title>
        <authorList>
            <person name="Hernsdorf A.W."/>
            <person name="Amano Y."/>
            <person name="Miyakawa K."/>
            <person name="Ise K."/>
            <person name="Suzuki Y."/>
            <person name="Anantharaman K."/>
            <person name="Probst A."/>
            <person name="Burstein D."/>
            <person name="Thomas B.C."/>
            <person name="Banfield J.F."/>
        </authorList>
    </citation>
    <scope>NUCLEOTIDE SEQUENCE [LARGE SCALE GENOMIC DNA]</scope>
    <source>
        <strain evidence="2">HGW-Kuenenbacteria-1</strain>
    </source>
</reference>
<protein>
    <submittedName>
        <fullName evidence="2">Uncharacterized protein</fullName>
    </submittedName>
</protein>
<dbReference type="Proteomes" id="UP000233414">
    <property type="component" value="Unassembled WGS sequence"/>
</dbReference>
<evidence type="ECO:0000313" key="2">
    <source>
        <dbReference type="EMBL" id="PKL72114.1"/>
    </source>
</evidence>
<accession>A0A2N1UMW4</accession>